<keyword evidence="2" id="KW-0472">Membrane</keyword>
<feature type="compositionally biased region" description="Basic and acidic residues" evidence="1">
    <location>
        <begin position="271"/>
        <end position="283"/>
    </location>
</feature>
<organism evidence="4 5">
    <name type="scientific">Oedothorax gibbosus</name>
    <dbReference type="NCBI Taxonomy" id="931172"/>
    <lineage>
        <taxon>Eukaryota</taxon>
        <taxon>Metazoa</taxon>
        <taxon>Ecdysozoa</taxon>
        <taxon>Arthropoda</taxon>
        <taxon>Chelicerata</taxon>
        <taxon>Arachnida</taxon>
        <taxon>Araneae</taxon>
        <taxon>Araneomorphae</taxon>
        <taxon>Entelegynae</taxon>
        <taxon>Araneoidea</taxon>
        <taxon>Linyphiidae</taxon>
        <taxon>Erigoninae</taxon>
        <taxon>Oedothorax</taxon>
    </lineage>
</organism>
<keyword evidence="3" id="KW-0732">Signal</keyword>
<dbReference type="AlphaFoldDB" id="A0AAV6UAU7"/>
<feature type="region of interest" description="Disordered" evidence="1">
    <location>
        <begin position="271"/>
        <end position="290"/>
    </location>
</feature>
<dbReference type="GO" id="GO:0005892">
    <property type="term" value="C:acetylcholine-gated channel complex"/>
    <property type="evidence" value="ECO:0007669"/>
    <property type="project" value="InterPro"/>
</dbReference>
<dbReference type="EMBL" id="JAFNEN010000548">
    <property type="protein sequence ID" value="KAG8180808.1"/>
    <property type="molecule type" value="Genomic_DNA"/>
</dbReference>
<proteinExistence type="predicted"/>
<evidence type="ECO:0000256" key="3">
    <source>
        <dbReference type="SAM" id="SignalP"/>
    </source>
</evidence>
<evidence type="ECO:0000256" key="2">
    <source>
        <dbReference type="SAM" id="Phobius"/>
    </source>
</evidence>
<evidence type="ECO:0000256" key="1">
    <source>
        <dbReference type="SAM" id="MobiDB-lite"/>
    </source>
</evidence>
<dbReference type="Proteomes" id="UP000827092">
    <property type="component" value="Unassembled WGS sequence"/>
</dbReference>
<dbReference type="Pfam" id="PF17175">
    <property type="entry name" value="MOLO1"/>
    <property type="match status" value="1"/>
</dbReference>
<dbReference type="PANTHER" id="PTHR33748:SF5">
    <property type="entry name" value="GROUND-LIKE DOMAIN-CONTAINING PROTEIN"/>
    <property type="match status" value="1"/>
</dbReference>
<feature type="compositionally biased region" description="Polar residues" evidence="1">
    <location>
        <begin position="311"/>
        <end position="328"/>
    </location>
</feature>
<keyword evidence="5" id="KW-1185">Reference proteome</keyword>
<dbReference type="PANTHER" id="PTHR33748">
    <property type="entry name" value="PROTEIN CBG04600"/>
    <property type="match status" value="1"/>
</dbReference>
<evidence type="ECO:0000313" key="4">
    <source>
        <dbReference type="EMBL" id="KAG8180808.1"/>
    </source>
</evidence>
<dbReference type="InterPro" id="IPR033438">
    <property type="entry name" value="MOLO1"/>
</dbReference>
<gene>
    <name evidence="4" type="ORF">JTE90_008593</name>
</gene>
<keyword evidence="2" id="KW-1133">Transmembrane helix</keyword>
<feature type="chain" id="PRO_5043585793" evidence="3">
    <location>
        <begin position="20"/>
        <end position="398"/>
    </location>
</feature>
<feature type="region of interest" description="Disordered" evidence="1">
    <location>
        <begin position="309"/>
        <end position="328"/>
    </location>
</feature>
<name>A0AAV6UAU7_9ARAC</name>
<evidence type="ECO:0000313" key="5">
    <source>
        <dbReference type="Proteomes" id="UP000827092"/>
    </source>
</evidence>
<reference evidence="4 5" key="1">
    <citation type="journal article" date="2022" name="Nat. Ecol. Evol.">
        <title>A masculinizing supergene underlies an exaggerated male reproductive morph in a spider.</title>
        <authorList>
            <person name="Hendrickx F."/>
            <person name="De Corte Z."/>
            <person name="Sonet G."/>
            <person name="Van Belleghem S.M."/>
            <person name="Kostlbacher S."/>
            <person name="Vangestel C."/>
        </authorList>
    </citation>
    <scope>NUCLEOTIDE SEQUENCE [LARGE SCALE GENOMIC DNA]</scope>
    <source>
        <strain evidence="4">W744_W776</strain>
    </source>
</reference>
<keyword evidence="2" id="KW-0812">Transmembrane</keyword>
<protein>
    <submittedName>
        <fullName evidence="4">Uncharacterized protein</fullName>
    </submittedName>
</protein>
<dbReference type="Gene3D" id="3.10.310.50">
    <property type="match status" value="1"/>
</dbReference>
<sequence>MPIFSLIALVLHSGLLCNGQGYYERNPLPVETLSSLNYEEDYTEGNYDFQDQVYRWNVAEYPHPQRHFKFCGRMSESFVCDPDSVLEKEQADKLDASIRQLYQGTPCICGQANCKEGDGGIVVGIALLKTLYQPYNQHPSKTIRSFSEFLRNTWKLGKCDNDILIVVATTDRLSFTDVGKATSSYVSLDEAHRIFLEHKAHFTGGRFYEGLQAMLGDYEARTRTMRAPTEPSDDTDMGVVAGGIVGAVAILGIVLFIVVVVYRRCKNKRKDVETADHQMDGKSEGVSSPSWRKKDIKVLFNSLKSTDKRSQSSAKYQPCETNETQPTKKNSFVIGDEIIDTTLATPVDNHDDTQITTVTDGDSATTAMLDRELTEAVEDIAQTFKPKRDIRARHETDL</sequence>
<comment type="caution">
    <text evidence="4">The sequence shown here is derived from an EMBL/GenBank/DDBJ whole genome shotgun (WGS) entry which is preliminary data.</text>
</comment>
<accession>A0AAV6UAU7</accession>
<feature type="signal peptide" evidence="3">
    <location>
        <begin position="1"/>
        <end position="19"/>
    </location>
</feature>
<feature type="transmembrane region" description="Helical" evidence="2">
    <location>
        <begin position="239"/>
        <end position="262"/>
    </location>
</feature>